<evidence type="ECO:0000256" key="3">
    <source>
        <dbReference type="ARBA" id="ARBA00023172"/>
    </source>
</evidence>
<keyword evidence="3" id="KW-0233">DNA recombination</keyword>
<sequence length="58" mass="6304">MKIGYVRVSTDNQNLDLQLDALTGDASSYLQITVSAGSLIGPAFVANSRVSRRPYFLI</sequence>
<evidence type="ECO:0000313" key="6">
    <source>
        <dbReference type="EMBL" id="SEG12471.1"/>
    </source>
</evidence>
<feature type="domain" description="Resolvase/invertase-type recombinase catalytic" evidence="5">
    <location>
        <begin position="1"/>
        <end position="58"/>
    </location>
</feature>
<dbReference type="GO" id="GO:0015074">
    <property type="term" value="P:DNA integration"/>
    <property type="evidence" value="ECO:0007669"/>
    <property type="project" value="UniProtKB-KW"/>
</dbReference>
<keyword evidence="2" id="KW-0238">DNA-binding</keyword>
<feature type="active site" description="O-(5'-phospho-DNA)-serine intermediate" evidence="4">
    <location>
        <position position="9"/>
    </location>
</feature>
<evidence type="ECO:0000256" key="2">
    <source>
        <dbReference type="ARBA" id="ARBA00023125"/>
    </source>
</evidence>
<name>A0A1H5XL71_NITMU</name>
<reference evidence="6 7" key="1">
    <citation type="submission" date="2016-10" db="EMBL/GenBank/DDBJ databases">
        <authorList>
            <person name="de Groot N.N."/>
        </authorList>
    </citation>
    <scope>NUCLEOTIDE SEQUENCE [LARGE SCALE GENOMIC DNA]</scope>
    <source>
        <strain evidence="6 7">Nl13</strain>
    </source>
</reference>
<dbReference type="InterPro" id="IPR006119">
    <property type="entry name" value="Resolv_N"/>
</dbReference>
<protein>
    <recommendedName>
        <fullName evidence="5">Resolvase/invertase-type recombinase catalytic domain-containing protein</fullName>
    </recommendedName>
</protein>
<organism evidence="6 7">
    <name type="scientific">Nitrosospira multiformis (strain ATCC 25196 / NCIMB 11849 / C 71)</name>
    <dbReference type="NCBI Taxonomy" id="323848"/>
    <lineage>
        <taxon>Bacteria</taxon>
        <taxon>Pseudomonadati</taxon>
        <taxon>Pseudomonadota</taxon>
        <taxon>Betaproteobacteria</taxon>
        <taxon>Nitrosomonadales</taxon>
        <taxon>Nitrosomonadaceae</taxon>
        <taxon>Nitrosospira</taxon>
    </lineage>
</organism>
<proteinExistence type="predicted"/>
<dbReference type="InterPro" id="IPR006118">
    <property type="entry name" value="Recombinase_CS"/>
</dbReference>
<dbReference type="SUPFAM" id="SSF53041">
    <property type="entry name" value="Resolvase-like"/>
    <property type="match status" value="1"/>
</dbReference>
<gene>
    <name evidence="6" type="ORF">SAMN05216403_1333</name>
</gene>
<dbReference type="GO" id="GO:0003677">
    <property type="term" value="F:DNA binding"/>
    <property type="evidence" value="ECO:0007669"/>
    <property type="project" value="UniProtKB-KW"/>
</dbReference>
<evidence type="ECO:0000256" key="4">
    <source>
        <dbReference type="PROSITE-ProRule" id="PRU10137"/>
    </source>
</evidence>
<evidence type="ECO:0000259" key="5">
    <source>
        <dbReference type="PROSITE" id="PS51736"/>
    </source>
</evidence>
<accession>A0A1H5XL71</accession>
<dbReference type="EMBL" id="FNVK01000033">
    <property type="protein sequence ID" value="SEG12471.1"/>
    <property type="molecule type" value="Genomic_DNA"/>
</dbReference>
<evidence type="ECO:0000256" key="1">
    <source>
        <dbReference type="ARBA" id="ARBA00022908"/>
    </source>
</evidence>
<evidence type="ECO:0000313" key="7">
    <source>
        <dbReference type="Proteomes" id="UP000236751"/>
    </source>
</evidence>
<dbReference type="RefSeq" id="WP_202944824.1">
    <property type="nucleotide sequence ID" value="NC_007614.1"/>
</dbReference>
<dbReference type="PROSITE" id="PS00397">
    <property type="entry name" value="RECOMBINASES_1"/>
    <property type="match status" value="1"/>
</dbReference>
<dbReference type="GO" id="GO:0000150">
    <property type="term" value="F:DNA strand exchange activity"/>
    <property type="evidence" value="ECO:0007669"/>
    <property type="project" value="InterPro"/>
</dbReference>
<dbReference type="InterPro" id="IPR036162">
    <property type="entry name" value="Resolvase-like_N_sf"/>
</dbReference>
<dbReference type="AlphaFoldDB" id="A0A1H5XL71"/>
<keyword evidence="1" id="KW-0229">DNA integration</keyword>
<dbReference type="Proteomes" id="UP000236751">
    <property type="component" value="Unassembled WGS sequence"/>
</dbReference>
<dbReference type="PROSITE" id="PS51736">
    <property type="entry name" value="RECOMBINASES_3"/>
    <property type="match status" value="1"/>
</dbReference>